<feature type="domain" description="Type II secretion system protein GspF" evidence="7">
    <location>
        <begin position="168"/>
        <end position="293"/>
    </location>
</feature>
<sequence>MASGAILVLIATGAVVLAVGCVAAAVTIPPSRRQRMLGILHQFDRSRNSPRAVEKPVGGALREPVVAAIQQVGNALAPPPVRNRISRHLDYAGNPKDWPLDRVIRGRMVAGVVIGLLFWVIGQHTSFGYGLLGLLGGFVVGLHVPDLLAYNAGVKRQEQLMLALPDVLDAMVIGVESGLGMDAAMSQVAQLLRGPMPDELNRVLQEMRLGVSRTAALRALGARTTVRDLKTLITALVQAGELGISVAGILREHAIDQRTRRRQRAEEQAQKVTVKLLFPVLFCLFPVIFIIVLGPAAIRIMGQL</sequence>
<evidence type="ECO:0000256" key="6">
    <source>
        <dbReference type="SAM" id="Phobius"/>
    </source>
</evidence>
<dbReference type="PANTHER" id="PTHR35007">
    <property type="entry name" value="INTEGRAL MEMBRANE PROTEIN-RELATED"/>
    <property type="match status" value="1"/>
</dbReference>
<dbReference type="InterPro" id="IPR018076">
    <property type="entry name" value="T2SS_GspF_dom"/>
</dbReference>
<proteinExistence type="predicted"/>
<dbReference type="Proteomes" id="UP001519654">
    <property type="component" value="Unassembled WGS sequence"/>
</dbReference>
<evidence type="ECO:0000256" key="5">
    <source>
        <dbReference type="ARBA" id="ARBA00023136"/>
    </source>
</evidence>
<accession>A0ABS5YQ99</accession>
<keyword evidence="2" id="KW-1003">Cell membrane</keyword>
<keyword evidence="9" id="KW-1185">Reference proteome</keyword>
<reference evidence="8 9" key="1">
    <citation type="submission" date="2021-06" db="EMBL/GenBank/DDBJ databases">
        <title>Actinoplanes lichenicola sp. nov., and Actinoplanes ovalisporus sp. nov., isolated from lichen in Thailand.</title>
        <authorList>
            <person name="Saeng-In P."/>
            <person name="Kanchanasin P."/>
            <person name="Yuki M."/>
            <person name="Kudo T."/>
            <person name="Ohkuma M."/>
            <person name="Phongsopitanun W."/>
            <person name="Tanasupawat S."/>
        </authorList>
    </citation>
    <scope>NUCLEOTIDE SEQUENCE [LARGE SCALE GENOMIC DNA]</scope>
    <source>
        <strain evidence="8 9">NBRC 110975</strain>
    </source>
</reference>
<keyword evidence="3 6" id="KW-0812">Transmembrane</keyword>
<comment type="caution">
    <text evidence="8">The sequence shown here is derived from an EMBL/GenBank/DDBJ whole genome shotgun (WGS) entry which is preliminary data.</text>
</comment>
<gene>
    <name evidence="8" type="ORF">KOI35_11850</name>
</gene>
<dbReference type="RefSeq" id="WP_215786594.1">
    <property type="nucleotide sequence ID" value="NZ_JAHKKG010000004.1"/>
</dbReference>
<feature type="transmembrane region" description="Helical" evidence="6">
    <location>
        <begin position="127"/>
        <end position="150"/>
    </location>
</feature>
<evidence type="ECO:0000313" key="8">
    <source>
        <dbReference type="EMBL" id="MBU2664185.1"/>
    </source>
</evidence>
<dbReference type="EMBL" id="JAHKKG010000004">
    <property type="protein sequence ID" value="MBU2664185.1"/>
    <property type="molecule type" value="Genomic_DNA"/>
</dbReference>
<dbReference type="PANTHER" id="PTHR35007:SF2">
    <property type="entry name" value="PILUS ASSEMBLE PROTEIN"/>
    <property type="match status" value="1"/>
</dbReference>
<feature type="transmembrane region" description="Helical" evidence="6">
    <location>
        <begin position="276"/>
        <end position="298"/>
    </location>
</feature>
<keyword evidence="4 6" id="KW-1133">Transmembrane helix</keyword>
<protein>
    <submittedName>
        <fullName evidence="8">Type II secretion system F family protein</fullName>
    </submittedName>
</protein>
<feature type="transmembrane region" description="Helical" evidence="6">
    <location>
        <begin position="6"/>
        <end position="28"/>
    </location>
</feature>
<comment type="subcellular location">
    <subcellularLocation>
        <location evidence="1">Cell membrane</location>
        <topology evidence="1">Multi-pass membrane protein</topology>
    </subcellularLocation>
</comment>
<evidence type="ECO:0000256" key="3">
    <source>
        <dbReference type="ARBA" id="ARBA00022692"/>
    </source>
</evidence>
<organism evidence="8 9">
    <name type="scientific">Paractinoplanes bogorensis</name>
    <dbReference type="NCBI Taxonomy" id="1610840"/>
    <lineage>
        <taxon>Bacteria</taxon>
        <taxon>Bacillati</taxon>
        <taxon>Actinomycetota</taxon>
        <taxon>Actinomycetes</taxon>
        <taxon>Micromonosporales</taxon>
        <taxon>Micromonosporaceae</taxon>
        <taxon>Paractinoplanes</taxon>
    </lineage>
</organism>
<evidence type="ECO:0000256" key="4">
    <source>
        <dbReference type="ARBA" id="ARBA00022989"/>
    </source>
</evidence>
<evidence type="ECO:0000256" key="1">
    <source>
        <dbReference type="ARBA" id="ARBA00004651"/>
    </source>
</evidence>
<evidence type="ECO:0000259" key="7">
    <source>
        <dbReference type="Pfam" id="PF00482"/>
    </source>
</evidence>
<evidence type="ECO:0000256" key="2">
    <source>
        <dbReference type="ARBA" id="ARBA00022475"/>
    </source>
</evidence>
<feature type="transmembrane region" description="Helical" evidence="6">
    <location>
        <begin position="104"/>
        <end position="121"/>
    </location>
</feature>
<keyword evidence="5 6" id="KW-0472">Membrane</keyword>
<dbReference type="Pfam" id="PF00482">
    <property type="entry name" value="T2SSF"/>
    <property type="match status" value="1"/>
</dbReference>
<name>A0ABS5YQ99_9ACTN</name>
<evidence type="ECO:0000313" key="9">
    <source>
        <dbReference type="Proteomes" id="UP001519654"/>
    </source>
</evidence>